<organism evidence="2 3">
    <name type="scientific">Kalanchoe fedtschenkoi</name>
    <name type="common">Lavender scallops</name>
    <name type="synonym">South American air plant</name>
    <dbReference type="NCBI Taxonomy" id="63787"/>
    <lineage>
        <taxon>Eukaryota</taxon>
        <taxon>Viridiplantae</taxon>
        <taxon>Streptophyta</taxon>
        <taxon>Embryophyta</taxon>
        <taxon>Tracheophyta</taxon>
        <taxon>Spermatophyta</taxon>
        <taxon>Magnoliopsida</taxon>
        <taxon>eudicotyledons</taxon>
        <taxon>Gunneridae</taxon>
        <taxon>Pentapetalae</taxon>
        <taxon>Saxifragales</taxon>
        <taxon>Crassulaceae</taxon>
        <taxon>Kalanchoe</taxon>
    </lineage>
</organism>
<feature type="compositionally biased region" description="Polar residues" evidence="1">
    <location>
        <begin position="82"/>
        <end position="91"/>
    </location>
</feature>
<feature type="compositionally biased region" description="Basic and acidic residues" evidence="1">
    <location>
        <begin position="92"/>
        <end position="101"/>
    </location>
</feature>
<dbReference type="AlphaFoldDB" id="A0A7N0REM9"/>
<feature type="compositionally biased region" description="Low complexity" evidence="1">
    <location>
        <begin position="171"/>
        <end position="188"/>
    </location>
</feature>
<sequence length="342" mass="36782">MLPECQSLIEELAASHSTDLQQRAYELQALIGLDAHAVERIMPADASCEDIEIDKSISFLNNYVQQAVEKGAQPYLPESERNGLSSRNTFRNQHEHESSQHTLKFEAYELPKPSVPFKAVPPSQANDFALVPDTSYPKETPQSAPFVSVSDRGPAELRLRLDGVQKKWGQPSYSSSTAPTSSSTPSKSANGVAQLGGGEASNIKRDVPFDSKRTQVEISPEKQKLAASLFGGSSKPDKKTASSSHKSARTHNHSVEKLQGTKAPSTTSEPVELETPVRPPPDLLDLGEPTPASNPSSVDPFKQLEGLLEPGQGSSAGNHNSSSCSRAKPLGLVPHSCRLSEP</sequence>
<protein>
    <submittedName>
        <fullName evidence="2">Uncharacterized protein</fullName>
    </submittedName>
</protein>
<name>A0A7N0REM9_KALFE</name>
<evidence type="ECO:0000313" key="3">
    <source>
        <dbReference type="Proteomes" id="UP000594263"/>
    </source>
</evidence>
<dbReference type="Proteomes" id="UP000594263">
    <property type="component" value="Unplaced"/>
</dbReference>
<dbReference type="Gramene" id="Kaladp0008s0575.1.v1.1">
    <property type="protein sequence ID" value="Kaladp0008s0575.1.v1.1"/>
    <property type="gene ID" value="Kaladp0008s0575.v1.1"/>
</dbReference>
<accession>A0A7N0REM9</accession>
<feature type="region of interest" description="Disordered" evidence="1">
    <location>
        <begin position="73"/>
        <end position="101"/>
    </location>
</feature>
<dbReference type="OMA" id="NAFRSHQ"/>
<dbReference type="EnsemblPlants" id="Kaladp0008s0575.1.v1.1">
    <property type="protein sequence ID" value="Kaladp0008s0575.1.v1.1"/>
    <property type="gene ID" value="Kaladp0008s0575.v1.1"/>
</dbReference>
<evidence type="ECO:0000256" key="1">
    <source>
        <dbReference type="SAM" id="MobiDB-lite"/>
    </source>
</evidence>
<reference evidence="2" key="1">
    <citation type="submission" date="2021-01" db="UniProtKB">
        <authorList>
            <consortium name="EnsemblPlants"/>
        </authorList>
    </citation>
    <scope>IDENTIFICATION</scope>
</reference>
<keyword evidence="3" id="KW-1185">Reference proteome</keyword>
<feature type="region of interest" description="Disordered" evidence="1">
    <location>
        <begin position="126"/>
        <end position="151"/>
    </location>
</feature>
<proteinExistence type="predicted"/>
<feature type="compositionally biased region" description="Basic and acidic residues" evidence="1">
    <location>
        <begin position="202"/>
        <end position="224"/>
    </location>
</feature>
<feature type="region of interest" description="Disordered" evidence="1">
    <location>
        <begin position="163"/>
        <end position="342"/>
    </location>
</feature>
<feature type="compositionally biased region" description="Low complexity" evidence="1">
    <location>
        <begin position="313"/>
        <end position="325"/>
    </location>
</feature>
<evidence type="ECO:0000313" key="2">
    <source>
        <dbReference type="EnsemblPlants" id="Kaladp0008s0575.1.v1.1"/>
    </source>
</evidence>